<evidence type="ECO:0000313" key="2">
    <source>
        <dbReference type="EMBL" id="NMO76537.1"/>
    </source>
</evidence>
<feature type="transmembrane region" description="Helical" evidence="1">
    <location>
        <begin position="66"/>
        <end position="82"/>
    </location>
</feature>
<gene>
    <name evidence="2" type="ORF">HHU08_05965</name>
</gene>
<dbReference type="AlphaFoldDB" id="A0A7Y0K6M2"/>
<dbReference type="EMBL" id="JABBPK010000001">
    <property type="protein sequence ID" value="NMO76537.1"/>
    <property type="molecule type" value="Genomic_DNA"/>
</dbReference>
<evidence type="ECO:0000256" key="1">
    <source>
        <dbReference type="SAM" id="Phobius"/>
    </source>
</evidence>
<feature type="transmembrane region" description="Helical" evidence="1">
    <location>
        <begin position="36"/>
        <end position="54"/>
    </location>
</feature>
<sequence>MEDKRRLYIELVFGSIGMLIVSLFIANAILPLDHSFSSPTLILGFALINSYIFFLEKRVGVSNKVIWTQSLILVFIFVYYIVSKS</sequence>
<name>A0A7Y0K6M2_9BACI</name>
<organism evidence="2 3">
    <name type="scientific">Niallia alba</name>
    <dbReference type="NCBI Taxonomy" id="2729105"/>
    <lineage>
        <taxon>Bacteria</taxon>
        <taxon>Bacillati</taxon>
        <taxon>Bacillota</taxon>
        <taxon>Bacilli</taxon>
        <taxon>Bacillales</taxon>
        <taxon>Bacillaceae</taxon>
        <taxon>Niallia</taxon>
    </lineage>
</organism>
<protein>
    <submittedName>
        <fullName evidence="2">Uncharacterized protein</fullName>
    </submittedName>
</protein>
<accession>A0A7Y0K6M2</accession>
<comment type="caution">
    <text evidence="2">The sequence shown here is derived from an EMBL/GenBank/DDBJ whole genome shotgun (WGS) entry which is preliminary data.</text>
</comment>
<reference evidence="2 3" key="1">
    <citation type="submission" date="2020-04" db="EMBL/GenBank/DDBJ databases">
        <title>Bacillus sp. UniB3 isolated from commercial digestive syrup.</title>
        <authorList>
            <person name="Thorat V."/>
            <person name="Kirdat K."/>
            <person name="Tiwarekar B."/>
            <person name="Yadav A."/>
        </authorList>
    </citation>
    <scope>NUCLEOTIDE SEQUENCE [LARGE SCALE GENOMIC DNA]</scope>
    <source>
        <strain evidence="2 3">UniB3</strain>
    </source>
</reference>
<dbReference type="Proteomes" id="UP000588491">
    <property type="component" value="Unassembled WGS sequence"/>
</dbReference>
<keyword evidence="3" id="KW-1185">Reference proteome</keyword>
<proteinExistence type="predicted"/>
<feature type="transmembrane region" description="Helical" evidence="1">
    <location>
        <begin position="7"/>
        <end position="30"/>
    </location>
</feature>
<keyword evidence="1" id="KW-0472">Membrane</keyword>
<keyword evidence="1" id="KW-1133">Transmembrane helix</keyword>
<dbReference type="RefSeq" id="WP_169188029.1">
    <property type="nucleotide sequence ID" value="NZ_JABBPK010000001.1"/>
</dbReference>
<evidence type="ECO:0000313" key="3">
    <source>
        <dbReference type="Proteomes" id="UP000588491"/>
    </source>
</evidence>
<keyword evidence="1" id="KW-0812">Transmembrane</keyword>